<dbReference type="Proteomes" id="UP000483286">
    <property type="component" value="Unassembled WGS sequence"/>
</dbReference>
<evidence type="ECO:0000313" key="2">
    <source>
        <dbReference type="EMBL" id="MVN87960.1"/>
    </source>
</evidence>
<evidence type="ECO:0000313" key="3">
    <source>
        <dbReference type="Proteomes" id="UP000483286"/>
    </source>
</evidence>
<reference evidence="2 3" key="1">
    <citation type="submission" date="2019-12" db="EMBL/GenBank/DDBJ databases">
        <title>Deinococcus sp. HMF7620 Genome sequencing and assembly.</title>
        <authorList>
            <person name="Kang H."/>
            <person name="Kim H."/>
            <person name="Joh K."/>
        </authorList>
    </citation>
    <scope>NUCLEOTIDE SEQUENCE [LARGE SCALE GENOMIC DNA]</scope>
    <source>
        <strain evidence="2 3">HMF7620</strain>
    </source>
</reference>
<keyword evidence="1" id="KW-0175">Coiled coil</keyword>
<name>A0A7C9LVP3_9DEIO</name>
<proteinExistence type="predicted"/>
<organism evidence="2 3">
    <name type="scientific">Deinococcus arboris</name>
    <dbReference type="NCBI Taxonomy" id="2682977"/>
    <lineage>
        <taxon>Bacteria</taxon>
        <taxon>Thermotogati</taxon>
        <taxon>Deinococcota</taxon>
        <taxon>Deinococci</taxon>
        <taxon>Deinococcales</taxon>
        <taxon>Deinococcaceae</taxon>
        <taxon>Deinococcus</taxon>
    </lineage>
</organism>
<evidence type="ECO:0008006" key="4">
    <source>
        <dbReference type="Google" id="ProtNLM"/>
    </source>
</evidence>
<feature type="coiled-coil region" evidence="1">
    <location>
        <begin position="31"/>
        <end position="58"/>
    </location>
</feature>
<protein>
    <recommendedName>
        <fullName evidence="4">Lipoprotein</fullName>
    </recommendedName>
</protein>
<evidence type="ECO:0000256" key="1">
    <source>
        <dbReference type="SAM" id="Coils"/>
    </source>
</evidence>
<sequence>MANSRRGIRLRRVKWPALFVVLPALLCACQDQEARAQNAALQARVEALETQVRALQDTEVTALPADVGKVTAQAAAQNCANSLTRELETFRQNSLDRRYPTAAQLALPPACTDQRVNWVARGAQEYTFTITDSGGLELARQSGS</sequence>
<keyword evidence="3" id="KW-1185">Reference proteome</keyword>
<dbReference type="AlphaFoldDB" id="A0A7C9LVP3"/>
<gene>
    <name evidence="2" type="ORF">GO986_14465</name>
</gene>
<dbReference type="PROSITE" id="PS51257">
    <property type="entry name" value="PROKAR_LIPOPROTEIN"/>
    <property type="match status" value="1"/>
</dbReference>
<accession>A0A7C9LVP3</accession>
<comment type="caution">
    <text evidence="2">The sequence shown here is derived from an EMBL/GenBank/DDBJ whole genome shotgun (WGS) entry which is preliminary data.</text>
</comment>
<dbReference type="EMBL" id="WQLB01000021">
    <property type="protein sequence ID" value="MVN87960.1"/>
    <property type="molecule type" value="Genomic_DNA"/>
</dbReference>